<dbReference type="KEGG" id="amus:LMH87_011995"/>
<keyword evidence="7" id="KW-0472">Membrane</keyword>
<evidence type="ECO:0000256" key="8">
    <source>
        <dbReference type="SAM" id="MobiDB-lite"/>
    </source>
</evidence>
<dbReference type="AlphaFoldDB" id="A0A9W8QB18"/>
<feature type="region of interest" description="Disordered" evidence="8">
    <location>
        <begin position="220"/>
        <end position="240"/>
    </location>
</feature>
<dbReference type="GO" id="GO:1990429">
    <property type="term" value="C:peroxisomal importomer complex"/>
    <property type="evidence" value="ECO:0007669"/>
    <property type="project" value="TreeGrafter"/>
</dbReference>
<dbReference type="Gene3D" id="1.10.10.10">
    <property type="entry name" value="Winged helix-like DNA-binding domain superfamily/Winged helix DNA-binding domain"/>
    <property type="match status" value="1"/>
</dbReference>
<dbReference type="InterPro" id="IPR006785">
    <property type="entry name" value="Pex14_N"/>
</dbReference>
<evidence type="ECO:0000256" key="2">
    <source>
        <dbReference type="ARBA" id="ARBA00023010"/>
    </source>
</evidence>
<comment type="caution">
    <text evidence="10">The sequence shown here is derived from an EMBL/GenBank/DDBJ whole genome shotgun (WGS) entry which is preliminary data.</text>
</comment>
<evidence type="ECO:0000313" key="10">
    <source>
        <dbReference type="EMBL" id="KAJ4151284.1"/>
    </source>
</evidence>
<dbReference type="PANTHER" id="PTHR23058">
    <property type="entry name" value="PEROXISOMAL MEMBRANE PROTEIN PEX14"/>
    <property type="match status" value="1"/>
</dbReference>
<name>A0A9W8QB18_AKAMU</name>
<dbReference type="InterPro" id="IPR025655">
    <property type="entry name" value="PEX14"/>
</dbReference>
<sequence>MRLATLTFLDVGPQNRVPFIPVKSYIFNIHLSGWDNDGELCELTCLTNTLALCWEHEAALLTATMFSAARSPFPRSGVWCGEDPPQLRASAYQSWGTLLSGGRRPTEHYPHFSQWKSVEKAKRTYTMSDSSDDGIPPWQRATQDCSETSSDAGAAPAASTDEGTDARSSATEDKLTIARRFLDDENVKNESRDKKVAFLKSKGVEDAHVQTLLGDVHETITAKGPTDTSSTPQKSASAAADRAPIVTYPEFLTKPQRPPPLVTTQGLLNTLYGFAGLSTLVYGVSKYVAEPMIENLNGARQELHDTTASRLEELVNQLERTVSVVPPPKHAALFDSPPASAATKIASEEEDDEDPAEMFHRDVGTQTSFSDALTSAADDIKQPETKQPAVLQHATGVTKLAKCVSGLRDAVVSQSGDFEDIKAQVEHFREDLDRMIFPQMDFTPGSYGMMSTAGSKNEPDDEVRKARDNIRRIKGVLLSTRSFPASTR</sequence>
<dbReference type="RefSeq" id="XP_056052998.1">
    <property type="nucleotide sequence ID" value="XM_056201224.1"/>
</dbReference>
<feature type="compositionally biased region" description="Polar residues" evidence="8">
    <location>
        <begin position="140"/>
        <end position="151"/>
    </location>
</feature>
<reference evidence="10" key="1">
    <citation type="journal article" date="2023" name="Access Microbiol">
        <title>De-novo genome assembly for Akanthomyces muscarius, a biocontrol agent of insect agricultural pests.</title>
        <authorList>
            <person name="Erdos Z."/>
            <person name="Studholme D.J."/>
            <person name="Raymond B."/>
            <person name="Sharma M."/>
        </authorList>
    </citation>
    <scope>NUCLEOTIDE SEQUENCE</scope>
    <source>
        <strain evidence="10">Ve6</strain>
    </source>
</reference>
<keyword evidence="3 7" id="KW-0576">Peroxisome</keyword>
<evidence type="ECO:0000256" key="7">
    <source>
        <dbReference type="RuleBase" id="RU367032"/>
    </source>
</evidence>
<dbReference type="GO" id="GO:0005778">
    <property type="term" value="C:peroxisomal membrane"/>
    <property type="evidence" value="ECO:0007669"/>
    <property type="project" value="UniProtKB-SubCell"/>
</dbReference>
<organism evidence="10 11">
    <name type="scientific">Akanthomyces muscarius</name>
    <name type="common">Entomopathogenic fungus</name>
    <name type="synonym">Lecanicillium muscarium</name>
    <dbReference type="NCBI Taxonomy" id="2231603"/>
    <lineage>
        <taxon>Eukaryota</taxon>
        <taxon>Fungi</taxon>
        <taxon>Dikarya</taxon>
        <taxon>Ascomycota</taxon>
        <taxon>Pezizomycotina</taxon>
        <taxon>Sordariomycetes</taxon>
        <taxon>Hypocreomycetidae</taxon>
        <taxon>Hypocreales</taxon>
        <taxon>Cordycipitaceae</taxon>
        <taxon>Akanthomyces</taxon>
    </lineage>
</organism>
<keyword evidence="7" id="KW-0653">Protein transport</keyword>
<keyword evidence="2" id="KW-0811">Translocation</keyword>
<keyword evidence="11" id="KW-1185">Reference proteome</keyword>
<evidence type="ECO:0000256" key="4">
    <source>
        <dbReference type="ARBA" id="ARBA00029502"/>
    </source>
</evidence>
<comment type="subcellular location">
    <subcellularLocation>
        <location evidence="6 7">Peroxisome membrane</location>
    </subcellularLocation>
</comment>
<evidence type="ECO:0000259" key="9">
    <source>
        <dbReference type="Pfam" id="PF04695"/>
    </source>
</evidence>
<evidence type="ECO:0000313" key="11">
    <source>
        <dbReference type="Proteomes" id="UP001144673"/>
    </source>
</evidence>
<protein>
    <recommendedName>
        <fullName evidence="4 7">Peroxisomal membrane protein PEX14</fullName>
    </recommendedName>
    <alternativeName>
        <fullName evidence="5 7">Peroxin-14</fullName>
    </alternativeName>
</protein>
<accession>A0A9W8QB18</accession>
<gene>
    <name evidence="10" type="ORF">LMH87_011995</name>
</gene>
<dbReference type="GeneID" id="80899154"/>
<feature type="compositionally biased region" description="Polar residues" evidence="8">
    <location>
        <begin position="226"/>
        <end position="236"/>
    </location>
</feature>
<dbReference type="Proteomes" id="UP001144673">
    <property type="component" value="Chromosome 4"/>
</dbReference>
<feature type="domain" description="Peroxisome membrane anchor protein Pex14p N-terminal" evidence="9">
    <location>
        <begin position="171"/>
        <end position="214"/>
    </location>
</feature>
<dbReference type="GO" id="GO:0016560">
    <property type="term" value="P:protein import into peroxisome matrix, docking"/>
    <property type="evidence" value="ECO:0007669"/>
    <property type="project" value="UniProtKB-UniRule"/>
</dbReference>
<dbReference type="EMBL" id="JAJHUN010000009">
    <property type="protein sequence ID" value="KAJ4151284.1"/>
    <property type="molecule type" value="Genomic_DNA"/>
</dbReference>
<keyword evidence="7" id="KW-0813">Transport</keyword>
<dbReference type="Pfam" id="PF04695">
    <property type="entry name" value="Pex14_N"/>
    <property type="match status" value="1"/>
</dbReference>
<evidence type="ECO:0000256" key="3">
    <source>
        <dbReference type="ARBA" id="ARBA00023140"/>
    </source>
</evidence>
<dbReference type="InterPro" id="IPR036388">
    <property type="entry name" value="WH-like_DNA-bd_sf"/>
</dbReference>
<evidence type="ECO:0000256" key="5">
    <source>
        <dbReference type="ARBA" id="ARBA00029691"/>
    </source>
</evidence>
<evidence type="ECO:0000256" key="6">
    <source>
        <dbReference type="ARBA" id="ARBA00046271"/>
    </source>
</evidence>
<proteinExistence type="inferred from homology"/>
<comment type="function">
    <text evidence="7">Component of the PEX13-PEX14 docking complex, a translocon channel that specifically mediates the import of peroxisomal cargo proteins bound to PEX5 receptor. The PEX13-PEX14 docking complex forms a large import pore which can be opened to a diameter of about 9 nm. Mechanistically, PEX5 receptor along with cargo proteins associates with the PEX14 subunit of the PEX13-PEX14 docking complex in the cytosol, leading to the insertion of the receptor into the organelle membrane with the concomitant translocation of the cargo into the peroxisome matrix.</text>
</comment>
<dbReference type="GO" id="GO:0005102">
    <property type="term" value="F:signaling receptor binding"/>
    <property type="evidence" value="ECO:0007669"/>
    <property type="project" value="TreeGrafter"/>
</dbReference>
<evidence type="ECO:0000256" key="1">
    <source>
        <dbReference type="ARBA" id="ARBA00005443"/>
    </source>
</evidence>
<comment type="similarity">
    <text evidence="1 7">Belongs to the peroxin-14 family.</text>
</comment>
<feature type="region of interest" description="Disordered" evidence="8">
    <location>
        <begin position="126"/>
        <end position="171"/>
    </location>
</feature>
<dbReference type="PANTHER" id="PTHR23058:SF5">
    <property type="entry name" value="PEROXISOMAL MEMBRANE PROTEIN PEX14"/>
    <property type="match status" value="1"/>
</dbReference>